<keyword evidence="3" id="KW-1185">Reference proteome</keyword>
<organism evidence="2 3">
    <name type="scientific">Alistipes communis</name>
    <dbReference type="NCBI Taxonomy" id="2585118"/>
    <lineage>
        <taxon>Bacteria</taxon>
        <taxon>Pseudomonadati</taxon>
        <taxon>Bacteroidota</taxon>
        <taxon>Bacteroidia</taxon>
        <taxon>Bacteroidales</taxon>
        <taxon>Rikenellaceae</taxon>
        <taxon>Alistipes</taxon>
    </lineage>
</organism>
<accession>A0A4Y1WVA5</accession>
<feature type="transmembrane region" description="Helical" evidence="1">
    <location>
        <begin position="114"/>
        <end position="132"/>
    </location>
</feature>
<protein>
    <submittedName>
        <fullName evidence="2">Uncharacterized protein</fullName>
    </submittedName>
</protein>
<dbReference type="AlphaFoldDB" id="A0A4Y1WVA5"/>
<name>A0A4Y1WVA5_9BACT</name>
<dbReference type="RefSeq" id="WP_141413174.1">
    <property type="nucleotide sequence ID" value="NZ_AP019735.1"/>
</dbReference>
<evidence type="ECO:0000313" key="3">
    <source>
        <dbReference type="Proteomes" id="UP000318946"/>
    </source>
</evidence>
<evidence type="ECO:0000313" key="2">
    <source>
        <dbReference type="EMBL" id="BBL04847.1"/>
    </source>
</evidence>
<keyword evidence="1" id="KW-0472">Membrane</keyword>
<dbReference type="Proteomes" id="UP000318946">
    <property type="component" value="Chromosome"/>
</dbReference>
<proteinExistence type="predicted"/>
<feature type="transmembrane region" description="Helical" evidence="1">
    <location>
        <begin position="42"/>
        <end position="62"/>
    </location>
</feature>
<dbReference type="EMBL" id="AP019735">
    <property type="protein sequence ID" value="BBL04847.1"/>
    <property type="molecule type" value="Genomic_DNA"/>
</dbReference>
<sequence length="162" mass="19292">MESYQNSKLSLGEQLYIWIFIYIVKTKFYVENHIPNWDAAYCFGFLQWLNLVVIWHSFLLIFDITLTYSKWVEVGVGMCLMGVNVLLYSRKFDQIMARHNALTQQERSRGRMRMWIYVLITLVSTIGLFTFIELTREKPETEFVHDKARIEIPKLHISDISK</sequence>
<evidence type="ECO:0000256" key="1">
    <source>
        <dbReference type="SAM" id="Phobius"/>
    </source>
</evidence>
<reference evidence="3" key="1">
    <citation type="submission" date="2019-06" db="EMBL/GenBank/DDBJ databases">
        <title>Alistipes onderdonkii subsp. vulgaris subsp. nov., Alistipes dispar sp. nov. and Alistipes communis sp. nov., isolated from human faeces, and creation of Alistipes onderdonkii subsp. onderdonkii subsp. nov.</title>
        <authorList>
            <person name="Sakamoto M."/>
            <person name="Ikeyama N."/>
            <person name="Ogata Y."/>
            <person name="Suda W."/>
            <person name="Iino T."/>
            <person name="Hattori M."/>
            <person name="Ohkuma M."/>
        </authorList>
    </citation>
    <scope>NUCLEOTIDE SEQUENCE [LARGE SCALE GENOMIC DNA]</scope>
    <source>
        <strain evidence="3">5CBH24</strain>
    </source>
</reference>
<dbReference type="GeneID" id="78342878"/>
<gene>
    <name evidence="2" type="ORF">A5CBH24_21600</name>
</gene>
<dbReference type="KEGG" id="acou:A5CBH24_21600"/>
<feature type="transmembrane region" description="Helical" evidence="1">
    <location>
        <begin position="15"/>
        <end position="30"/>
    </location>
</feature>
<keyword evidence="1" id="KW-1133">Transmembrane helix</keyword>
<feature type="transmembrane region" description="Helical" evidence="1">
    <location>
        <begin position="68"/>
        <end position="88"/>
    </location>
</feature>
<keyword evidence="1" id="KW-0812">Transmembrane</keyword>